<dbReference type="Proteomes" id="UP001228581">
    <property type="component" value="Unassembled WGS sequence"/>
</dbReference>
<comment type="caution">
    <text evidence="1">The sequence shown here is derived from an EMBL/GenBank/DDBJ whole genome shotgun (WGS) entry which is preliminary data.</text>
</comment>
<keyword evidence="3" id="KW-1185">Reference proteome</keyword>
<gene>
    <name evidence="1" type="ORF">QNI16_32245</name>
    <name evidence="2" type="ORF">QNI19_26920</name>
</gene>
<dbReference type="RefSeq" id="WP_313987465.1">
    <property type="nucleotide sequence ID" value="NZ_JASJOR010000022.1"/>
</dbReference>
<dbReference type="Proteomes" id="UP001241110">
    <property type="component" value="Unassembled WGS sequence"/>
</dbReference>
<organism evidence="1 4">
    <name type="scientific">Xanthocytophaga flava</name>
    <dbReference type="NCBI Taxonomy" id="3048013"/>
    <lineage>
        <taxon>Bacteria</taxon>
        <taxon>Pseudomonadati</taxon>
        <taxon>Bacteroidota</taxon>
        <taxon>Cytophagia</taxon>
        <taxon>Cytophagales</taxon>
        <taxon>Rhodocytophagaceae</taxon>
        <taxon>Xanthocytophaga</taxon>
    </lineage>
</organism>
<dbReference type="EMBL" id="JASJOS010000018">
    <property type="protein sequence ID" value="MDJ1485215.1"/>
    <property type="molecule type" value="Genomic_DNA"/>
</dbReference>
<evidence type="ECO:0000313" key="3">
    <source>
        <dbReference type="Proteomes" id="UP001228581"/>
    </source>
</evidence>
<protein>
    <submittedName>
        <fullName evidence="1">Uncharacterized protein</fullName>
    </submittedName>
</protein>
<accession>A0AAE3QXX6</accession>
<evidence type="ECO:0000313" key="4">
    <source>
        <dbReference type="Proteomes" id="UP001241110"/>
    </source>
</evidence>
<dbReference type="AlphaFoldDB" id="A0AAE3QXX6"/>
<dbReference type="EMBL" id="JASJOT010000024">
    <property type="protein sequence ID" value="MDJ1496594.1"/>
    <property type="molecule type" value="Genomic_DNA"/>
</dbReference>
<reference evidence="1 3" key="1">
    <citation type="submission" date="2023-05" db="EMBL/GenBank/DDBJ databases">
        <authorList>
            <person name="Zhang X."/>
        </authorList>
    </citation>
    <scope>NUCLEOTIDE SEQUENCE</scope>
    <source>
        <strain evidence="2 3">DM2B3-1</strain>
        <strain evidence="1">YF14B1</strain>
    </source>
</reference>
<name>A0AAE3QXX6_9BACT</name>
<proteinExistence type="predicted"/>
<evidence type="ECO:0000313" key="1">
    <source>
        <dbReference type="EMBL" id="MDJ1485215.1"/>
    </source>
</evidence>
<sequence>MKRILFGLVFLLGVVLTQEAFSQTYVSVRIGTPPPRRVVYARPVPPPPVVYAPAPVYVAPRPAVIVRPRPVVVVPARPVYVYPRHRHGYHRW</sequence>
<evidence type="ECO:0000313" key="2">
    <source>
        <dbReference type="EMBL" id="MDJ1496594.1"/>
    </source>
</evidence>